<dbReference type="HOGENOM" id="CLU_2498194_0_0_1"/>
<sequence>MHVVITARTQFRTIAGKGIAVVFFTHTQSIAVTRTRVYHGTVIYRMALCMLFYHSYVLTHEQGSNLVRTEIERGMECGSRTCLLGK</sequence>
<dbReference type="EMBL" id="KN838700">
    <property type="protein sequence ID" value="KIJ97162.1"/>
    <property type="molecule type" value="Genomic_DNA"/>
</dbReference>
<evidence type="ECO:0000313" key="1">
    <source>
        <dbReference type="EMBL" id="KIJ97162.1"/>
    </source>
</evidence>
<reference evidence="2" key="2">
    <citation type="submission" date="2015-01" db="EMBL/GenBank/DDBJ databases">
        <title>Evolutionary Origins and Diversification of the Mycorrhizal Mutualists.</title>
        <authorList>
            <consortium name="DOE Joint Genome Institute"/>
            <consortium name="Mycorrhizal Genomics Consortium"/>
            <person name="Kohler A."/>
            <person name="Kuo A."/>
            <person name="Nagy L.G."/>
            <person name="Floudas D."/>
            <person name="Copeland A."/>
            <person name="Barry K.W."/>
            <person name="Cichocki N."/>
            <person name="Veneault-Fourrey C."/>
            <person name="LaButti K."/>
            <person name="Lindquist E.A."/>
            <person name="Lipzen A."/>
            <person name="Lundell T."/>
            <person name="Morin E."/>
            <person name="Murat C."/>
            <person name="Riley R."/>
            <person name="Ohm R."/>
            <person name="Sun H."/>
            <person name="Tunlid A."/>
            <person name="Henrissat B."/>
            <person name="Grigoriev I.V."/>
            <person name="Hibbett D.S."/>
            <person name="Martin F."/>
        </authorList>
    </citation>
    <scope>NUCLEOTIDE SEQUENCE [LARGE SCALE GENOMIC DNA]</scope>
    <source>
        <strain evidence="2">LaAM-08-1</strain>
    </source>
</reference>
<keyword evidence="2" id="KW-1185">Reference proteome</keyword>
<dbReference type="AlphaFoldDB" id="A0A0C9XM23"/>
<accession>A0A0C9XM23</accession>
<protein>
    <submittedName>
        <fullName evidence="1">Uncharacterized protein</fullName>
    </submittedName>
</protein>
<reference evidence="1 2" key="1">
    <citation type="submission" date="2014-04" db="EMBL/GenBank/DDBJ databases">
        <authorList>
            <consortium name="DOE Joint Genome Institute"/>
            <person name="Kuo A."/>
            <person name="Kohler A."/>
            <person name="Nagy L.G."/>
            <person name="Floudas D."/>
            <person name="Copeland A."/>
            <person name="Barry K.W."/>
            <person name="Cichocki N."/>
            <person name="Veneault-Fourrey C."/>
            <person name="LaButti K."/>
            <person name="Lindquist E.A."/>
            <person name="Lipzen A."/>
            <person name="Lundell T."/>
            <person name="Morin E."/>
            <person name="Murat C."/>
            <person name="Sun H."/>
            <person name="Tunlid A."/>
            <person name="Henrissat B."/>
            <person name="Grigoriev I.V."/>
            <person name="Hibbett D.S."/>
            <person name="Martin F."/>
            <person name="Nordberg H.P."/>
            <person name="Cantor M.N."/>
            <person name="Hua S.X."/>
        </authorList>
    </citation>
    <scope>NUCLEOTIDE SEQUENCE [LARGE SCALE GENOMIC DNA]</scope>
    <source>
        <strain evidence="1 2">LaAM-08-1</strain>
    </source>
</reference>
<organism evidence="1 2">
    <name type="scientific">Laccaria amethystina LaAM-08-1</name>
    <dbReference type="NCBI Taxonomy" id="1095629"/>
    <lineage>
        <taxon>Eukaryota</taxon>
        <taxon>Fungi</taxon>
        <taxon>Dikarya</taxon>
        <taxon>Basidiomycota</taxon>
        <taxon>Agaricomycotina</taxon>
        <taxon>Agaricomycetes</taxon>
        <taxon>Agaricomycetidae</taxon>
        <taxon>Agaricales</taxon>
        <taxon>Agaricineae</taxon>
        <taxon>Hydnangiaceae</taxon>
        <taxon>Laccaria</taxon>
    </lineage>
</organism>
<proteinExistence type="predicted"/>
<name>A0A0C9XM23_9AGAR</name>
<evidence type="ECO:0000313" key="2">
    <source>
        <dbReference type="Proteomes" id="UP000054477"/>
    </source>
</evidence>
<gene>
    <name evidence="1" type="ORF">K443DRAFT_257995</name>
</gene>
<dbReference type="Proteomes" id="UP000054477">
    <property type="component" value="Unassembled WGS sequence"/>
</dbReference>